<dbReference type="AlphaFoldDB" id="A0AAD7R8N1"/>
<name>A0AAD7R8N1_9TELE</name>
<accession>A0AAD7R8N1</accession>
<evidence type="ECO:0000313" key="2">
    <source>
        <dbReference type="EMBL" id="KAJ8371770.1"/>
    </source>
</evidence>
<proteinExistence type="predicted"/>
<feature type="region of interest" description="Disordered" evidence="1">
    <location>
        <begin position="30"/>
        <end position="192"/>
    </location>
</feature>
<reference evidence="2" key="1">
    <citation type="journal article" date="2023" name="Science">
        <title>Genome structures resolve the early diversification of teleost fishes.</title>
        <authorList>
            <person name="Parey E."/>
            <person name="Louis A."/>
            <person name="Montfort J."/>
            <person name="Bouchez O."/>
            <person name="Roques C."/>
            <person name="Iampietro C."/>
            <person name="Lluch J."/>
            <person name="Castinel A."/>
            <person name="Donnadieu C."/>
            <person name="Desvignes T."/>
            <person name="Floi Bucao C."/>
            <person name="Jouanno E."/>
            <person name="Wen M."/>
            <person name="Mejri S."/>
            <person name="Dirks R."/>
            <person name="Jansen H."/>
            <person name="Henkel C."/>
            <person name="Chen W.J."/>
            <person name="Zahm M."/>
            <person name="Cabau C."/>
            <person name="Klopp C."/>
            <person name="Thompson A.W."/>
            <person name="Robinson-Rechavi M."/>
            <person name="Braasch I."/>
            <person name="Lecointre G."/>
            <person name="Bobe J."/>
            <person name="Postlethwait J.H."/>
            <person name="Berthelot C."/>
            <person name="Roest Crollius H."/>
            <person name="Guiguen Y."/>
        </authorList>
    </citation>
    <scope>NUCLEOTIDE SEQUENCE</scope>
    <source>
        <strain evidence="2">NC1722</strain>
    </source>
</reference>
<dbReference type="Proteomes" id="UP001221898">
    <property type="component" value="Unassembled WGS sequence"/>
</dbReference>
<protein>
    <submittedName>
        <fullName evidence="2">Uncharacterized protein</fullName>
    </submittedName>
</protein>
<dbReference type="EMBL" id="JAINUG010000432">
    <property type="protein sequence ID" value="KAJ8371770.1"/>
    <property type="molecule type" value="Genomic_DNA"/>
</dbReference>
<feature type="compositionally biased region" description="Basic residues" evidence="1">
    <location>
        <begin position="141"/>
        <end position="152"/>
    </location>
</feature>
<sequence length="192" mass="22090">MQVVGKKAPWDWRGQPPAAVALWEAGRQVSLATGRRRHGSGAESRRRWGNVRPPWNEKSGSHSEESAQIDFTAAVLGGAQRQEEDEEEDEEEEQEEQEQQEEEEEQEQEEEEEQEQEEQGQEQEEQEQQEEEEEEGQEQRRSRRRRRSRRKGIAASGSVQSTVSCPQLVLPGWETDGSFPVQDGRTGRSQFS</sequence>
<gene>
    <name evidence="2" type="ORF">AAFF_G00302400</name>
</gene>
<keyword evidence="3" id="KW-1185">Reference proteome</keyword>
<feature type="compositionally biased region" description="Acidic residues" evidence="1">
    <location>
        <begin position="83"/>
        <end position="136"/>
    </location>
</feature>
<evidence type="ECO:0000313" key="3">
    <source>
        <dbReference type="Proteomes" id="UP001221898"/>
    </source>
</evidence>
<evidence type="ECO:0000256" key="1">
    <source>
        <dbReference type="SAM" id="MobiDB-lite"/>
    </source>
</evidence>
<comment type="caution">
    <text evidence="2">The sequence shown here is derived from an EMBL/GenBank/DDBJ whole genome shotgun (WGS) entry which is preliminary data.</text>
</comment>
<organism evidence="2 3">
    <name type="scientific">Aldrovandia affinis</name>
    <dbReference type="NCBI Taxonomy" id="143900"/>
    <lineage>
        <taxon>Eukaryota</taxon>
        <taxon>Metazoa</taxon>
        <taxon>Chordata</taxon>
        <taxon>Craniata</taxon>
        <taxon>Vertebrata</taxon>
        <taxon>Euteleostomi</taxon>
        <taxon>Actinopterygii</taxon>
        <taxon>Neopterygii</taxon>
        <taxon>Teleostei</taxon>
        <taxon>Notacanthiformes</taxon>
        <taxon>Halosauridae</taxon>
        <taxon>Aldrovandia</taxon>
    </lineage>
</organism>